<organism evidence="3 4">
    <name type="scientific">Acinetobacter stercoris</name>
    <dbReference type="NCBI Taxonomy" id="2126983"/>
    <lineage>
        <taxon>Bacteria</taxon>
        <taxon>Pseudomonadati</taxon>
        <taxon>Pseudomonadota</taxon>
        <taxon>Gammaproteobacteria</taxon>
        <taxon>Moraxellales</taxon>
        <taxon>Moraxellaceae</taxon>
        <taxon>Acinetobacter</taxon>
    </lineage>
</organism>
<dbReference type="InterPro" id="IPR007049">
    <property type="entry name" value="Carb-sel_porin_OprB"/>
</dbReference>
<comment type="similarity">
    <text evidence="1 2">Belongs to the OprB family.</text>
</comment>
<reference evidence="4" key="1">
    <citation type="submission" date="2018-03" db="EMBL/GenBank/DDBJ databases">
        <authorList>
            <person name="Blom J."/>
        </authorList>
    </citation>
    <scope>NUCLEOTIDE SEQUENCE [LARGE SCALE GENOMIC DNA]</scope>
    <source>
        <strain evidence="4">KPC-SM-21</strain>
    </source>
</reference>
<dbReference type="InterPro" id="IPR038673">
    <property type="entry name" value="OprB_sf"/>
</dbReference>
<gene>
    <name evidence="3" type="primary">oprB_2</name>
    <name evidence="3" type="ORF">KPC_1427</name>
</gene>
<dbReference type="AlphaFoldDB" id="A0A2U3MY64"/>
<dbReference type="GO" id="GO:0008643">
    <property type="term" value="P:carbohydrate transport"/>
    <property type="evidence" value="ECO:0007669"/>
    <property type="project" value="InterPro"/>
</dbReference>
<dbReference type="Pfam" id="PF04966">
    <property type="entry name" value="OprB"/>
    <property type="match status" value="1"/>
</dbReference>
<dbReference type="GO" id="GO:0016020">
    <property type="term" value="C:membrane"/>
    <property type="evidence" value="ECO:0007669"/>
    <property type="project" value="InterPro"/>
</dbReference>
<dbReference type="PANTHER" id="PTHR37944">
    <property type="entry name" value="PORIN B"/>
    <property type="match status" value="1"/>
</dbReference>
<evidence type="ECO:0000256" key="1">
    <source>
        <dbReference type="ARBA" id="ARBA00008769"/>
    </source>
</evidence>
<proteinExistence type="inferred from homology"/>
<dbReference type="Proteomes" id="UP000245974">
    <property type="component" value="Unassembled WGS sequence"/>
</dbReference>
<dbReference type="OrthoDB" id="545475at2"/>
<evidence type="ECO:0000256" key="2">
    <source>
        <dbReference type="RuleBase" id="RU363072"/>
    </source>
</evidence>
<dbReference type="PANTHER" id="PTHR37944:SF1">
    <property type="entry name" value="PORIN B"/>
    <property type="match status" value="1"/>
</dbReference>
<evidence type="ECO:0000313" key="3">
    <source>
        <dbReference type="EMBL" id="SPL70249.1"/>
    </source>
</evidence>
<protein>
    <submittedName>
        <fullName evidence="3">Porin B</fullName>
    </submittedName>
</protein>
<dbReference type="GO" id="GO:0015288">
    <property type="term" value="F:porin activity"/>
    <property type="evidence" value="ECO:0007669"/>
    <property type="project" value="InterPro"/>
</dbReference>
<dbReference type="EMBL" id="OOGT01000049">
    <property type="protein sequence ID" value="SPL70249.1"/>
    <property type="molecule type" value="Genomic_DNA"/>
</dbReference>
<accession>A0A2U3MY64</accession>
<sequence>MNKRIVYPVLACITLGISNQAYSESAFDPDGQYLFGDWNGKRAELEKKGIKFDANISLDTAYLADGGRNSGDEPTYASQLWLGSTFDMEKLAGWNDTVVRAIITARQGQSTSIRDLQDPAAPQFANVQANYGRGNTKSRLSELSIEKNFMDKALSIKAGRLGLGTDFNLMACDFQSTAFCSAQNGKWAGGIWYNIPVSQWGARVKYHITPEVFTQIGVYQYNPKNAREGQGWTLNFKGDDGITIPVEAVWQPKHGLNNLPGSYRIGGMYNTADSPKNQFDVKTGQGEDHTYAIWFSFEQQLTSVNGGKRGLHSFGNFTFHDDITNKITDTQQLGLKYIGLFDSQPNDTLGLGMNRVGVNDRYRDVRPVLNESAEYNIELNYTYNATKWLSFRPNIQYVINPGATSRVDDGLVLGLGTKLVF</sequence>
<keyword evidence="4" id="KW-1185">Reference proteome</keyword>
<dbReference type="InParanoid" id="A0A2U3MY64"/>
<dbReference type="RefSeq" id="WP_121973748.1">
    <property type="nucleotide sequence ID" value="NZ_OOGT01000049.1"/>
</dbReference>
<dbReference type="InterPro" id="IPR052932">
    <property type="entry name" value="OprB_Porin"/>
</dbReference>
<name>A0A2U3MY64_9GAMM</name>
<dbReference type="Gene3D" id="2.40.160.180">
    <property type="entry name" value="Carbohydrate-selective porin OprB"/>
    <property type="match status" value="1"/>
</dbReference>
<evidence type="ECO:0000313" key="4">
    <source>
        <dbReference type="Proteomes" id="UP000245974"/>
    </source>
</evidence>